<protein>
    <recommendedName>
        <fullName evidence="1">N-acetyltransferase domain-containing protein</fullName>
    </recommendedName>
</protein>
<dbReference type="Proteomes" id="UP000654913">
    <property type="component" value="Chromosome 5"/>
</dbReference>
<dbReference type="PROSITE" id="PS51186">
    <property type="entry name" value="GNAT"/>
    <property type="match status" value="1"/>
</dbReference>
<dbReference type="PANTHER" id="PTHR42791">
    <property type="entry name" value="GNAT FAMILY ACETYLTRANSFERASE"/>
    <property type="match status" value="1"/>
</dbReference>
<sequence>MPPRFQVRPITTTDFPALTQNLWEAFETPYQGLLRLFFPILHNDRQGSLQTCIAGQVDEYNQQQLHLTWIKVVDTHADDYIAAAAKWYFYETDPHSNTHLEGESQAVADWYPEGVSREFATKAFRQFERPREKMARRAHAFLHIAFTMPSYRRQGLGRLLVDWGLRIADERGLEAWLDASEFGAGLYEQYGFRRILTNVVKPVPDRELSEEEKGEWEGCERALLPIAYTLMWRPPGGRFVEGETLVPWEEEGLVS</sequence>
<reference evidence="2" key="1">
    <citation type="submission" date="2021-01" db="EMBL/GenBank/DDBJ databases">
        <authorList>
            <consortium name="Aspergillus puulaauensis MK2 genome sequencing consortium"/>
            <person name="Kazuki M."/>
            <person name="Futagami T."/>
        </authorList>
    </citation>
    <scope>NUCLEOTIDE SEQUENCE</scope>
    <source>
        <strain evidence="2">MK2</strain>
    </source>
</reference>
<dbReference type="EMBL" id="AP024447">
    <property type="protein sequence ID" value="BCS25684.1"/>
    <property type="molecule type" value="Genomic_DNA"/>
</dbReference>
<dbReference type="PANTHER" id="PTHR42791:SF5">
    <property type="entry name" value="HYPOTHETICAL ACETYLTRANSFERASE (EUROFUNG)"/>
    <property type="match status" value="1"/>
</dbReference>
<dbReference type="OrthoDB" id="410198at2759"/>
<evidence type="ECO:0000313" key="3">
    <source>
        <dbReference type="Proteomes" id="UP000654913"/>
    </source>
</evidence>
<dbReference type="InterPro" id="IPR000182">
    <property type="entry name" value="GNAT_dom"/>
</dbReference>
<keyword evidence="3" id="KW-1185">Reference proteome</keyword>
<dbReference type="KEGG" id="apuu:APUU_50395S"/>
<evidence type="ECO:0000313" key="2">
    <source>
        <dbReference type="EMBL" id="BCS25684.1"/>
    </source>
</evidence>
<accession>A0A7R7XQR2</accession>
<proteinExistence type="predicted"/>
<dbReference type="Gene3D" id="3.40.630.30">
    <property type="match status" value="1"/>
</dbReference>
<dbReference type="RefSeq" id="XP_041557878.1">
    <property type="nucleotide sequence ID" value="XM_041705388.1"/>
</dbReference>
<dbReference type="AlphaFoldDB" id="A0A7R7XQR2"/>
<dbReference type="CDD" id="cd04301">
    <property type="entry name" value="NAT_SF"/>
    <property type="match status" value="1"/>
</dbReference>
<dbReference type="Pfam" id="PF00583">
    <property type="entry name" value="Acetyltransf_1"/>
    <property type="match status" value="1"/>
</dbReference>
<dbReference type="SUPFAM" id="SSF55729">
    <property type="entry name" value="Acyl-CoA N-acyltransferases (Nat)"/>
    <property type="match status" value="1"/>
</dbReference>
<dbReference type="InterPro" id="IPR016181">
    <property type="entry name" value="Acyl_CoA_acyltransferase"/>
</dbReference>
<dbReference type="GO" id="GO:0016747">
    <property type="term" value="F:acyltransferase activity, transferring groups other than amino-acyl groups"/>
    <property type="evidence" value="ECO:0007669"/>
    <property type="project" value="InterPro"/>
</dbReference>
<gene>
    <name evidence="2" type="ORF">APUU_50395S</name>
</gene>
<name>A0A7R7XQR2_9EURO</name>
<feature type="domain" description="N-acetyltransferase" evidence="1">
    <location>
        <begin position="5"/>
        <end position="215"/>
    </location>
</feature>
<dbReference type="GeneID" id="64975689"/>
<reference evidence="2" key="2">
    <citation type="submission" date="2021-02" db="EMBL/GenBank/DDBJ databases">
        <title>Aspergillus puulaauensis MK2 genome sequence.</title>
        <authorList>
            <person name="Futagami T."/>
            <person name="Mori K."/>
            <person name="Kadooka C."/>
            <person name="Tanaka T."/>
        </authorList>
    </citation>
    <scope>NUCLEOTIDE SEQUENCE</scope>
    <source>
        <strain evidence="2">MK2</strain>
    </source>
</reference>
<organism evidence="2 3">
    <name type="scientific">Aspergillus puulaauensis</name>
    <dbReference type="NCBI Taxonomy" id="1220207"/>
    <lineage>
        <taxon>Eukaryota</taxon>
        <taxon>Fungi</taxon>
        <taxon>Dikarya</taxon>
        <taxon>Ascomycota</taxon>
        <taxon>Pezizomycotina</taxon>
        <taxon>Eurotiomycetes</taxon>
        <taxon>Eurotiomycetidae</taxon>
        <taxon>Eurotiales</taxon>
        <taxon>Aspergillaceae</taxon>
        <taxon>Aspergillus</taxon>
    </lineage>
</organism>
<dbReference type="InterPro" id="IPR052523">
    <property type="entry name" value="Trichothecene_AcTrans"/>
</dbReference>
<evidence type="ECO:0000259" key="1">
    <source>
        <dbReference type="PROSITE" id="PS51186"/>
    </source>
</evidence>